<dbReference type="PROSITE" id="PS50213">
    <property type="entry name" value="FAS1"/>
    <property type="match status" value="2"/>
</dbReference>
<dbReference type="PANTHER" id="PTHR10900:SF77">
    <property type="entry name" value="FI19380P1"/>
    <property type="match status" value="1"/>
</dbReference>
<dbReference type="Proteomes" id="UP000261284">
    <property type="component" value="Unassembled WGS sequence"/>
</dbReference>
<dbReference type="InterPro" id="IPR000782">
    <property type="entry name" value="FAS1_domain"/>
</dbReference>
<evidence type="ECO:0000313" key="2">
    <source>
        <dbReference type="EMBL" id="RFM26314.1"/>
    </source>
</evidence>
<protein>
    <submittedName>
        <fullName evidence="2">Fasciclin domain-containing protein</fullName>
    </submittedName>
</protein>
<dbReference type="GO" id="GO:0031012">
    <property type="term" value="C:extracellular matrix"/>
    <property type="evidence" value="ECO:0007669"/>
    <property type="project" value="TreeGrafter"/>
</dbReference>
<evidence type="ECO:0000259" key="1">
    <source>
        <dbReference type="PROSITE" id="PS50213"/>
    </source>
</evidence>
<dbReference type="SUPFAM" id="SSF82153">
    <property type="entry name" value="FAS1 domain"/>
    <property type="match status" value="2"/>
</dbReference>
<dbReference type="GO" id="GO:0030198">
    <property type="term" value="P:extracellular matrix organization"/>
    <property type="evidence" value="ECO:0007669"/>
    <property type="project" value="TreeGrafter"/>
</dbReference>
<dbReference type="GO" id="GO:0005615">
    <property type="term" value="C:extracellular space"/>
    <property type="evidence" value="ECO:0007669"/>
    <property type="project" value="TreeGrafter"/>
</dbReference>
<dbReference type="GO" id="GO:0050839">
    <property type="term" value="F:cell adhesion molecule binding"/>
    <property type="evidence" value="ECO:0007669"/>
    <property type="project" value="TreeGrafter"/>
</dbReference>
<dbReference type="Gene3D" id="2.30.180.10">
    <property type="entry name" value="FAS1 domain"/>
    <property type="match status" value="2"/>
</dbReference>
<accession>A0A3E1NET7</accession>
<dbReference type="AlphaFoldDB" id="A0A3E1NET7"/>
<comment type="caution">
    <text evidence="2">The sequence shown here is derived from an EMBL/GenBank/DDBJ whole genome shotgun (WGS) entry which is preliminary data.</text>
</comment>
<dbReference type="InterPro" id="IPR036378">
    <property type="entry name" value="FAS1_dom_sf"/>
</dbReference>
<feature type="domain" description="FAS1" evidence="1">
    <location>
        <begin position="88"/>
        <end position="234"/>
    </location>
</feature>
<gene>
    <name evidence="2" type="ORF">DXN05_20610</name>
</gene>
<proteinExistence type="predicted"/>
<organism evidence="2 3">
    <name type="scientific">Deminuibacter soli</name>
    <dbReference type="NCBI Taxonomy" id="2291815"/>
    <lineage>
        <taxon>Bacteria</taxon>
        <taxon>Pseudomonadati</taxon>
        <taxon>Bacteroidota</taxon>
        <taxon>Chitinophagia</taxon>
        <taxon>Chitinophagales</taxon>
        <taxon>Chitinophagaceae</taxon>
        <taxon>Deminuibacter</taxon>
    </lineage>
</organism>
<name>A0A3E1NET7_9BACT</name>
<dbReference type="OrthoDB" id="1144324at2"/>
<feature type="domain" description="FAS1" evidence="1">
    <location>
        <begin position="238"/>
        <end position="384"/>
    </location>
</feature>
<dbReference type="PANTHER" id="PTHR10900">
    <property type="entry name" value="PERIOSTIN-RELATED"/>
    <property type="match status" value="1"/>
</dbReference>
<reference evidence="2 3" key="1">
    <citation type="submission" date="2018-08" db="EMBL/GenBank/DDBJ databases">
        <title>Chitinophagaceae sp. K23C18032701, a novel bacterium isolated from forest soil.</title>
        <authorList>
            <person name="Wang C."/>
        </authorList>
    </citation>
    <scope>NUCLEOTIDE SEQUENCE [LARGE SCALE GENOMIC DNA]</scope>
    <source>
        <strain evidence="2 3">K23C18032701</strain>
    </source>
</reference>
<dbReference type="EMBL" id="QTJU01000010">
    <property type="protein sequence ID" value="RFM26314.1"/>
    <property type="molecule type" value="Genomic_DNA"/>
</dbReference>
<dbReference type="Pfam" id="PF02469">
    <property type="entry name" value="Fasciclin"/>
    <property type="match status" value="2"/>
</dbReference>
<sequence length="386" mass="40608">MKKLLHQGYMVVILLCAGIVFAVTSCRKEAADQTPVVPVANDEVLEAQVRSEGLTYQNQLPANAQSQAISINEQLAQSADISKNARSSATIYYIASHISLFSALTAALNVTGLNTAIDNGKATLTVFAPTDLAFALLPAPFNKASSISKITDANQLAVLKALLLYHVLGTEVGYKDITPGRSQAATLKPKGASNDNTVYFSKDLGLIGINGKSLVLVPDVYAKNGVIHVISSVLAFPVTNIAEAAISNPNLSTLVAALVKTNLAGVFTGNGDYTVFAPTNTAFAKMPAPYNSAANINAITDANQVATLTNILKYHVLGSRFFGSDLGFFDEHTTLAAAPSNHINTVAAFPVGYVKGIANKGYNYINPGNILCTNGVVHVIPNVLMP</sequence>
<dbReference type="InterPro" id="IPR050904">
    <property type="entry name" value="Adhesion/Biosynth-related"/>
</dbReference>
<dbReference type="PROSITE" id="PS51257">
    <property type="entry name" value="PROKAR_LIPOPROTEIN"/>
    <property type="match status" value="1"/>
</dbReference>
<evidence type="ECO:0000313" key="3">
    <source>
        <dbReference type="Proteomes" id="UP000261284"/>
    </source>
</evidence>
<keyword evidence="3" id="KW-1185">Reference proteome</keyword>
<dbReference type="RefSeq" id="WP_116849186.1">
    <property type="nucleotide sequence ID" value="NZ_QTJU01000010.1"/>
</dbReference>
<dbReference type="SMART" id="SM00554">
    <property type="entry name" value="FAS1"/>
    <property type="match status" value="2"/>
</dbReference>
<dbReference type="GO" id="GO:0007155">
    <property type="term" value="P:cell adhesion"/>
    <property type="evidence" value="ECO:0007669"/>
    <property type="project" value="TreeGrafter"/>
</dbReference>